<feature type="transmembrane region" description="Helical" evidence="6">
    <location>
        <begin position="237"/>
        <end position="255"/>
    </location>
</feature>
<accession>A0A7S1TIQ4</accession>
<feature type="transmembrane region" description="Helical" evidence="6">
    <location>
        <begin position="168"/>
        <end position="192"/>
    </location>
</feature>
<dbReference type="CDD" id="cd00519">
    <property type="entry name" value="Lipase_3"/>
    <property type="match status" value="1"/>
</dbReference>
<name>A0A7S1TIQ4_9RHOD</name>
<evidence type="ECO:0000259" key="8">
    <source>
        <dbReference type="Pfam" id="PF06664"/>
    </source>
</evidence>
<feature type="transmembrane region" description="Helical" evidence="6">
    <location>
        <begin position="204"/>
        <end position="225"/>
    </location>
</feature>
<protein>
    <recommendedName>
        <fullName evidence="10">Fungal lipase-like domain-containing protein</fullName>
    </recommendedName>
</protein>
<feature type="transmembrane region" description="Helical" evidence="6">
    <location>
        <begin position="338"/>
        <end position="360"/>
    </location>
</feature>
<dbReference type="GO" id="GO:0016020">
    <property type="term" value="C:membrane"/>
    <property type="evidence" value="ECO:0007669"/>
    <property type="project" value="UniProtKB-SubCell"/>
</dbReference>
<feature type="transmembrane region" description="Helical" evidence="6">
    <location>
        <begin position="135"/>
        <end position="156"/>
    </location>
</feature>
<dbReference type="InterPro" id="IPR047843">
    <property type="entry name" value="WLS-like_TM"/>
</dbReference>
<gene>
    <name evidence="9" type="ORF">CCAE0312_LOCUS9497</name>
</gene>
<evidence type="ECO:0000256" key="2">
    <source>
        <dbReference type="ARBA" id="ARBA00022692"/>
    </source>
</evidence>
<evidence type="ECO:0000259" key="7">
    <source>
        <dbReference type="Pfam" id="PF01764"/>
    </source>
</evidence>
<dbReference type="SUPFAM" id="SSF53474">
    <property type="entry name" value="alpha/beta-Hydrolases"/>
    <property type="match status" value="1"/>
</dbReference>
<keyword evidence="4 6" id="KW-0472">Membrane</keyword>
<evidence type="ECO:0000256" key="4">
    <source>
        <dbReference type="ARBA" id="ARBA00023136"/>
    </source>
</evidence>
<evidence type="ECO:0000313" key="9">
    <source>
        <dbReference type="EMBL" id="CAD9237398.1"/>
    </source>
</evidence>
<dbReference type="Pfam" id="PF06664">
    <property type="entry name" value="WLS-like_TM"/>
    <property type="match status" value="1"/>
</dbReference>
<feature type="transmembrane region" description="Helical" evidence="6">
    <location>
        <begin position="292"/>
        <end position="310"/>
    </location>
</feature>
<dbReference type="PANTHER" id="PTHR45856:SF11">
    <property type="entry name" value="FUNGAL LIPASE-LIKE DOMAIN-CONTAINING PROTEIN"/>
    <property type="match status" value="1"/>
</dbReference>
<keyword evidence="2 6" id="KW-0812">Transmembrane</keyword>
<sequence length="807" mass="92337">MVEEVSAFSREPTRVTKDGNGVLPDDPFRVVDADEPAGGDDDRFSVDGSDIGGFMTDEDEEGVSLNLPRKTFTKLEVIQAHEITWLLFWTHAAVIISIITVVIVIMLSYLAWFQNMGPDSAYIVPPRSYKNFEKGWNFATFLYFVTILVIYSVRIARLKPRDRTHEQIWVCIMMAALPLYRNPYFSLGLFFADGVPVDSSRETLMLTLRATAFNVSSLFFIWTSIHSYRHLRGPLPVLFYLPKLLLLAIYSWFQVMGTRLYRLQFSELPLVSFISMLRSYMAAGLQKRESDVGLVIAYSLFEVFIISWIVREIIVTRSVLRQSDYMKFRSKQIGFRFFLYHNLVFYAVYWCLYVLLVSLLSYPKEFLEGLGVVYLIPWVYPLGVNILLMAYVTVEAFVKLPSDSQGLRGLFEGQRKENLVADETDPITYRKREPPSFSGAVQDLKSNVFVMQTQVIMFNFAWLVYYYGTSKLENFKLKQDVFKFEVTEFISNKSTDTHALVVDGQDRIVISFRGTTSLKNLRTDIKIKQVRTDSVLPTRKEWNIVGGIDYASAWTSPTFLRSRLHKGFVEAYCSVCERILELVKHLFCTRKRPIFVTGHSLGGSLATICSLDLAFSLGLGPRDIYVSTYGSPRPGNRAFRDVYNQTIPIHWRVIVGPDMIPKLPKIGYKHVGKKVLVTANGELFIDPNALELKLWHGQAASVLYHRKASYLLAMRAWCEVHHGDTYIPEFWPWPFSDDDSRRFEHALPTRSTPSSSLASQGLLQERHKLLARDAMVDALGNYPAQGGDAVARWARLTRKLIMKDSMA</sequence>
<dbReference type="PANTHER" id="PTHR45856">
    <property type="entry name" value="ALPHA/BETA-HYDROLASES SUPERFAMILY PROTEIN"/>
    <property type="match status" value="1"/>
</dbReference>
<feature type="domain" description="Wntless-like transmembrane" evidence="8">
    <location>
        <begin position="128"/>
        <end position="357"/>
    </location>
</feature>
<evidence type="ECO:0000256" key="5">
    <source>
        <dbReference type="SAM" id="MobiDB-lite"/>
    </source>
</evidence>
<reference evidence="9" key="1">
    <citation type="submission" date="2021-01" db="EMBL/GenBank/DDBJ databases">
        <authorList>
            <person name="Corre E."/>
            <person name="Pelletier E."/>
            <person name="Niang G."/>
            <person name="Scheremetjew M."/>
            <person name="Finn R."/>
            <person name="Kale V."/>
            <person name="Holt S."/>
            <person name="Cochrane G."/>
            <person name="Meng A."/>
            <person name="Brown T."/>
            <person name="Cohen L."/>
        </authorList>
    </citation>
    <scope>NUCLEOTIDE SEQUENCE</scope>
    <source>
        <strain evidence="9">SAG 36.94</strain>
    </source>
</reference>
<evidence type="ECO:0000256" key="3">
    <source>
        <dbReference type="ARBA" id="ARBA00022989"/>
    </source>
</evidence>
<feature type="region of interest" description="Disordered" evidence="5">
    <location>
        <begin position="1"/>
        <end position="42"/>
    </location>
</feature>
<evidence type="ECO:0000256" key="6">
    <source>
        <dbReference type="SAM" id="Phobius"/>
    </source>
</evidence>
<feature type="transmembrane region" description="Helical" evidence="6">
    <location>
        <begin position="449"/>
        <end position="468"/>
    </location>
</feature>
<evidence type="ECO:0000256" key="1">
    <source>
        <dbReference type="ARBA" id="ARBA00004141"/>
    </source>
</evidence>
<dbReference type="Pfam" id="PF01764">
    <property type="entry name" value="Lipase_3"/>
    <property type="match status" value="1"/>
</dbReference>
<dbReference type="AlphaFoldDB" id="A0A7S1TIQ4"/>
<evidence type="ECO:0008006" key="10">
    <source>
        <dbReference type="Google" id="ProtNLM"/>
    </source>
</evidence>
<feature type="transmembrane region" description="Helical" evidence="6">
    <location>
        <begin position="372"/>
        <end position="394"/>
    </location>
</feature>
<feature type="transmembrane region" description="Helical" evidence="6">
    <location>
        <begin position="86"/>
        <end position="112"/>
    </location>
</feature>
<dbReference type="InterPro" id="IPR029058">
    <property type="entry name" value="AB_hydrolase_fold"/>
</dbReference>
<keyword evidence="3 6" id="KW-1133">Transmembrane helix</keyword>
<dbReference type="InterPro" id="IPR002921">
    <property type="entry name" value="Fungal_lipase-type"/>
</dbReference>
<comment type="subcellular location">
    <subcellularLocation>
        <location evidence="1">Membrane</location>
        <topology evidence="1">Multi-pass membrane protein</topology>
    </subcellularLocation>
</comment>
<organism evidence="9">
    <name type="scientific">Compsopogon caeruleus</name>
    <dbReference type="NCBI Taxonomy" id="31354"/>
    <lineage>
        <taxon>Eukaryota</taxon>
        <taxon>Rhodophyta</taxon>
        <taxon>Compsopogonophyceae</taxon>
        <taxon>Compsopogonales</taxon>
        <taxon>Compsopogonaceae</taxon>
        <taxon>Compsopogon</taxon>
    </lineage>
</organism>
<feature type="domain" description="Fungal lipase-type" evidence="7">
    <location>
        <begin position="509"/>
        <end position="666"/>
    </location>
</feature>
<proteinExistence type="predicted"/>
<dbReference type="EMBL" id="HBGH01017155">
    <property type="protein sequence ID" value="CAD9237398.1"/>
    <property type="molecule type" value="Transcribed_RNA"/>
</dbReference>
<dbReference type="Gene3D" id="3.40.50.1820">
    <property type="entry name" value="alpha/beta hydrolase"/>
    <property type="match status" value="1"/>
</dbReference>
<dbReference type="InterPro" id="IPR051218">
    <property type="entry name" value="Sec_MonoDiacylglyc_Lipase"/>
</dbReference>
<dbReference type="GO" id="GO:0006629">
    <property type="term" value="P:lipid metabolic process"/>
    <property type="evidence" value="ECO:0007669"/>
    <property type="project" value="InterPro"/>
</dbReference>